<reference evidence="2" key="1">
    <citation type="journal article" date="2015" name="PLoS Genet.">
        <title>Genome Sequence and Transcriptome Analyses of Chrysochromulina tobin: Metabolic Tools for Enhanced Algal Fitness in the Prominent Order Prymnesiales (Haptophyceae).</title>
        <authorList>
            <person name="Hovde B.T."/>
            <person name="Deodato C.R."/>
            <person name="Hunsperger H.M."/>
            <person name="Ryken S.A."/>
            <person name="Yost W."/>
            <person name="Jha R.K."/>
            <person name="Patterson J."/>
            <person name="Monnat R.J. Jr."/>
            <person name="Barlow S.B."/>
            <person name="Starkenburg S.R."/>
            <person name="Cattolico R.A."/>
        </authorList>
    </citation>
    <scope>NUCLEOTIDE SEQUENCE</scope>
    <source>
        <strain evidence="2">CCMP291</strain>
    </source>
</reference>
<dbReference type="AlphaFoldDB" id="A0A0M0J6F1"/>
<evidence type="ECO:0000313" key="2">
    <source>
        <dbReference type="Proteomes" id="UP000037460"/>
    </source>
</evidence>
<organism evidence="1 2">
    <name type="scientific">Chrysochromulina tobinii</name>
    <dbReference type="NCBI Taxonomy" id="1460289"/>
    <lineage>
        <taxon>Eukaryota</taxon>
        <taxon>Haptista</taxon>
        <taxon>Haptophyta</taxon>
        <taxon>Prymnesiophyceae</taxon>
        <taxon>Prymnesiales</taxon>
        <taxon>Chrysochromulinaceae</taxon>
        <taxon>Chrysochromulina</taxon>
    </lineage>
</organism>
<dbReference type="EMBL" id="JWZX01003333">
    <property type="protein sequence ID" value="KOO21808.1"/>
    <property type="molecule type" value="Genomic_DNA"/>
</dbReference>
<protein>
    <submittedName>
        <fullName evidence="1">Uncharacterized protein</fullName>
    </submittedName>
</protein>
<sequence length="339" mass="37151">MLAARYNQDTLDLFAEYIRRKGSRQRHRLGTPLNSDTVDGYVSAIKILRSCEAHYVVTMQQVNMLAPAASKRARQLQAPPGTRRLKRGIRAAMLRSLAAIGYDRSSARGMIEWAAALVAHNLLLRGGELGVVEGKQWDATRDASFGVIEFKAPCADSNHLPWLTWDVVPIKDVVARRRVCPMAVRRRQAGGAIGSDPLCTYDAVVLAWRASSGTEPPTLGRVEGALTDKPFFLSRSGAGWNTIDTRQLAQAMARALGLEPYEFGASSFRIGGATDWRDVFKADAERIITQRGRWHSDIAFIYQRALAEAHLSGSAAVGDAAGADLETLCKGWVQPASFR</sequence>
<keyword evidence="2" id="KW-1185">Reference proteome</keyword>
<name>A0A0M0J6F1_9EUKA</name>
<dbReference type="Proteomes" id="UP000037460">
    <property type="component" value="Unassembled WGS sequence"/>
</dbReference>
<comment type="caution">
    <text evidence="1">The sequence shown here is derived from an EMBL/GenBank/DDBJ whole genome shotgun (WGS) entry which is preliminary data.</text>
</comment>
<evidence type="ECO:0000313" key="1">
    <source>
        <dbReference type="EMBL" id="KOO21808.1"/>
    </source>
</evidence>
<gene>
    <name evidence="1" type="ORF">Ctob_004236</name>
</gene>
<accession>A0A0M0J6F1</accession>
<proteinExistence type="predicted"/>